<gene>
    <name evidence="1" type="ORF">Acr_12g0001600</name>
</gene>
<evidence type="ECO:0000313" key="1">
    <source>
        <dbReference type="EMBL" id="GFY97619.1"/>
    </source>
</evidence>
<sequence length="42" mass="4404">MSFVTQVVATTQGMAATGRAGQNFNVDQFCPCPEVPECCPPA</sequence>
<proteinExistence type="predicted"/>
<evidence type="ECO:0000313" key="2">
    <source>
        <dbReference type="Proteomes" id="UP000585474"/>
    </source>
</evidence>
<dbReference type="Proteomes" id="UP000585474">
    <property type="component" value="Unassembled WGS sequence"/>
</dbReference>
<keyword evidence="2" id="KW-1185">Reference proteome</keyword>
<comment type="caution">
    <text evidence="1">The sequence shown here is derived from an EMBL/GenBank/DDBJ whole genome shotgun (WGS) entry which is preliminary data.</text>
</comment>
<accession>A0A7J0FHH5</accession>
<reference evidence="1 2" key="1">
    <citation type="submission" date="2019-07" db="EMBL/GenBank/DDBJ databases">
        <title>De Novo Assembly of kiwifruit Actinidia rufa.</title>
        <authorList>
            <person name="Sugita-Konishi S."/>
            <person name="Sato K."/>
            <person name="Mori E."/>
            <person name="Abe Y."/>
            <person name="Kisaki G."/>
            <person name="Hamano K."/>
            <person name="Suezawa K."/>
            <person name="Otani M."/>
            <person name="Fukuda T."/>
            <person name="Manabe T."/>
            <person name="Gomi K."/>
            <person name="Tabuchi M."/>
            <person name="Akimitsu K."/>
            <person name="Kataoka I."/>
        </authorList>
    </citation>
    <scope>NUCLEOTIDE SEQUENCE [LARGE SCALE GENOMIC DNA]</scope>
    <source>
        <strain evidence="2">cv. Fuchu</strain>
    </source>
</reference>
<dbReference type="AlphaFoldDB" id="A0A7J0FHH5"/>
<dbReference type="EMBL" id="BJWL01000012">
    <property type="protein sequence ID" value="GFY97619.1"/>
    <property type="molecule type" value="Genomic_DNA"/>
</dbReference>
<organism evidence="1 2">
    <name type="scientific">Actinidia rufa</name>
    <dbReference type="NCBI Taxonomy" id="165716"/>
    <lineage>
        <taxon>Eukaryota</taxon>
        <taxon>Viridiplantae</taxon>
        <taxon>Streptophyta</taxon>
        <taxon>Embryophyta</taxon>
        <taxon>Tracheophyta</taxon>
        <taxon>Spermatophyta</taxon>
        <taxon>Magnoliopsida</taxon>
        <taxon>eudicotyledons</taxon>
        <taxon>Gunneridae</taxon>
        <taxon>Pentapetalae</taxon>
        <taxon>asterids</taxon>
        <taxon>Ericales</taxon>
        <taxon>Actinidiaceae</taxon>
        <taxon>Actinidia</taxon>
    </lineage>
</organism>
<name>A0A7J0FHH5_9ERIC</name>
<protein>
    <submittedName>
        <fullName evidence="1">Uncharacterized protein</fullName>
    </submittedName>
</protein>